<dbReference type="InterPro" id="IPR001810">
    <property type="entry name" value="F-box_dom"/>
</dbReference>
<dbReference type="InterPro" id="IPR044211">
    <property type="entry name" value="PPH_chloroplastic"/>
</dbReference>
<accession>A0A1R3L7S2</accession>
<dbReference type="GO" id="GO:0015996">
    <property type="term" value="P:chlorophyll catabolic process"/>
    <property type="evidence" value="ECO:0007669"/>
    <property type="project" value="InterPro"/>
</dbReference>
<proteinExistence type="predicted"/>
<evidence type="ECO:0000259" key="1">
    <source>
        <dbReference type="Pfam" id="PF00646"/>
    </source>
</evidence>
<dbReference type="Gene3D" id="3.40.50.1820">
    <property type="entry name" value="alpha/beta hydrolase"/>
    <property type="match status" value="1"/>
</dbReference>
<evidence type="ECO:0000259" key="2">
    <source>
        <dbReference type="Pfam" id="PF03478"/>
    </source>
</evidence>
<dbReference type="Proteomes" id="UP000243459">
    <property type="component" value="Unassembled WGS sequence"/>
</dbReference>
<name>A0A1R3L7S2_ASPOF</name>
<evidence type="ECO:0000313" key="4">
    <source>
        <dbReference type="Proteomes" id="UP000243459"/>
    </source>
</evidence>
<dbReference type="InterPro" id="IPR005174">
    <property type="entry name" value="KIB1-4_b-propeller"/>
</dbReference>
<evidence type="ECO:0000313" key="3">
    <source>
        <dbReference type="EMBL" id="ONK55671.1"/>
    </source>
</evidence>
<protein>
    <recommendedName>
        <fullName evidence="5">F-box domain-containing protein</fullName>
    </recommendedName>
</protein>
<keyword evidence="4" id="KW-1185">Reference proteome</keyword>
<reference evidence="4" key="1">
    <citation type="journal article" date="2017" name="Nat. Commun.">
        <title>The asparagus genome sheds light on the origin and evolution of a young Y chromosome.</title>
        <authorList>
            <person name="Harkess A."/>
            <person name="Zhou J."/>
            <person name="Xu C."/>
            <person name="Bowers J.E."/>
            <person name="Van der Hulst R."/>
            <person name="Ayyampalayam S."/>
            <person name="Mercati F."/>
            <person name="Riccardi P."/>
            <person name="McKain M.R."/>
            <person name="Kakrana A."/>
            <person name="Tang H."/>
            <person name="Ray J."/>
            <person name="Groenendijk J."/>
            <person name="Arikit S."/>
            <person name="Mathioni S.M."/>
            <person name="Nakano M."/>
            <person name="Shan H."/>
            <person name="Telgmann-Rauber A."/>
            <person name="Kanno A."/>
            <person name="Yue Z."/>
            <person name="Chen H."/>
            <person name="Li W."/>
            <person name="Chen Y."/>
            <person name="Xu X."/>
            <person name="Zhang Y."/>
            <person name="Luo S."/>
            <person name="Chen H."/>
            <person name="Gao J."/>
            <person name="Mao Z."/>
            <person name="Pires J.C."/>
            <person name="Luo M."/>
            <person name="Kudrna D."/>
            <person name="Wing R.A."/>
            <person name="Meyers B.C."/>
            <person name="Yi K."/>
            <person name="Kong H."/>
            <person name="Lavrijsen P."/>
            <person name="Sunseri F."/>
            <person name="Falavigna A."/>
            <person name="Ye Y."/>
            <person name="Leebens-Mack J.H."/>
            <person name="Chen G."/>
        </authorList>
    </citation>
    <scope>NUCLEOTIDE SEQUENCE [LARGE SCALE GENOMIC DNA]</scope>
    <source>
        <strain evidence="4">cv. DH0086</strain>
    </source>
</reference>
<dbReference type="SUPFAM" id="SSF81383">
    <property type="entry name" value="F-box domain"/>
    <property type="match status" value="1"/>
</dbReference>
<feature type="domain" description="F-box" evidence="1">
    <location>
        <begin position="252"/>
        <end position="287"/>
    </location>
</feature>
<dbReference type="Gramene" id="ONK55671">
    <property type="protein sequence ID" value="ONK55671"/>
    <property type="gene ID" value="A4U43_UnF240"/>
</dbReference>
<dbReference type="AlphaFoldDB" id="A0A1R3L7S2"/>
<organism evidence="3 4">
    <name type="scientific">Asparagus officinalis</name>
    <name type="common">Garden asparagus</name>
    <dbReference type="NCBI Taxonomy" id="4686"/>
    <lineage>
        <taxon>Eukaryota</taxon>
        <taxon>Viridiplantae</taxon>
        <taxon>Streptophyta</taxon>
        <taxon>Embryophyta</taxon>
        <taxon>Tracheophyta</taxon>
        <taxon>Spermatophyta</taxon>
        <taxon>Magnoliopsida</taxon>
        <taxon>Liliopsida</taxon>
        <taxon>Asparagales</taxon>
        <taxon>Asparagaceae</taxon>
        <taxon>Asparagoideae</taxon>
        <taxon>Asparagus</taxon>
    </lineage>
</organism>
<dbReference type="GO" id="GO:0009507">
    <property type="term" value="C:chloroplast"/>
    <property type="evidence" value="ECO:0007669"/>
    <property type="project" value="TreeGrafter"/>
</dbReference>
<dbReference type="GO" id="GO:0080124">
    <property type="term" value="F:pheophytinase activity"/>
    <property type="evidence" value="ECO:0007669"/>
    <property type="project" value="InterPro"/>
</dbReference>
<dbReference type="Pfam" id="PF00646">
    <property type="entry name" value="F-box"/>
    <property type="match status" value="1"/>
</dbReference>
<gene>
    <name evidence="3" type="ORF">A4U43_UnF240</name>
</gene>
<dbReference type="Pfam" id="PF03478">
    <property type="entry name" value="Beta-prop_KIB1-4"/>
    <property type="match status" value="1"/>
</dbReference>
<dbReference type="SUPFAM" id="SSF53474">
    <property type="entry name" value="alpha/beta-Hydrolases"/>
    <property type="match status" value="1"/>
</dbReference>
<evidence type="ECO:0008006" key="5">
    <source>
        <dbReference type="Google" id="ProtNLM"/>
    </source>
</evidence>
<dbReference type="InterPro" id="IPR029058">
    <property type="entry name" value="AB_hydrolase_fold"/>
</dbReference>
<dbReference type="EMBL" id="KV863318">
    <property type="protein sequence ID" value="ONK55671.1"/>
    <property type="molecule type" value="Genomic_DNA"/>
</dbReference>
<dbReference type="PANTHER" id="PTHR47280">
    <property type="entry name" value="PHEOPHYTINASE, CHLOROPLASTIC"/>
    <property type="match status" value="1"/>
</dbReference>
<sequence length="679" mass="75653">MESLSSNSSIPSFSSLTWKFVGSRSGIKNSNLFIQRRSGILFSGTKLSCSLRISNQNSDTTKNLYQKEGLKLLGFLQEIRNLSAPNAAADNGHYHATNGSAGLRTIPRKSDEVSKIWIPGLPNESDGSYGSPSNCGFWEWKPNLSVHYEKSGVESVVAPIVLFIPGFGVGTFDYETQLKDLGREYKVWTLDFLGQGMSLPSEDPTPLNMQRSSSVEREMVWGFGDESQPWANELAYSIDLWQEQVQDFVEQDLPSDVAGTILDRLPISDQVRFGAVCRAWLSIQRDQYHGHVPPLPRLLRLPLLIPPQQEQQEATMACYSPFEQRFYRFHLSFPIAGLRCLCSSHGWLLLLDSHRDYAALTLANPVSGIQIKLTDLYTSRYLFSGCVSSPPDDPSCCVIVAGTSSAFLWRATHPGRWTYLKELPDWWWITSIVFCKGRFYCRHSGGRVLAVDPCLPPPTNTSVYGMRRYPRSDDEVAWEILAESDGDLILVDAVASTGTTIIRVFTPDFRSKIWSRVGSLGGRVLFLSKNCSVSMEVADGGSLGGRVLFLSKNCSVSMEVADGQEEDCVYFPGSLFGRFWKRNWSPWMKFELKTGKMVHGGVPESMIPEYIGSNFLKNRLLWLSPTVSSVAVLRNVKDDAASIAMTWDAKGGTSIAMMRDVKDDASIAMTRDVKDDAVS</sequence>
<dbReference type="InterPro" id="IPR036047">
    <property type="entry name" value="F-box-like_dom_sf"/>
</dbReference>
<dbReference type="PANTHER" id="PTHR47280:SF1">
    <property type="entry name" value="PHEOPHYTINASE, CHLOROPLASTIC"/>
    <property type="match status" value="1"/>
</dbReference>
<dbReference type="Gene3D" id="1.20.1280.50">
    <property type="match status" value="1"/>
</dbReference>
<feature type="domain" description="KIB1-4 beta-propeller" evidence="2">
    <location>
        <begin position="319"/>
        <end position="539"/>
    </location>
</feature>